<evidence type="ECO:0000313" key="1">
    <source>
        <dbReference type="EMBL" id="ESA02736.1"/>
    </source>
</evidence>
<accession>U9THB4</accession>
<reference evidence="1" key="1">
    <citation type="submission" date="2013-07" db="EMBL/GenBank/DDBJ databases">
        <title>The genome of an arbuscular mycorrhizal fungus provides insights into the evolution of the oldest plant symbiosis.</title>
        <authorList>
            <consortium name="DOE Joint Genome Institute"/>
            <person name="Tisserant E."/>
            <person name="Malbreil M."/>
            <person name="Kuo A."/>
            <person name="Kohler A."/>
            <person name="Symeonidi A."/>
            <person name="Balestrini R."/>
            <person name="Charron P."/>
            <person name="Duensing N."/>
            <person name="Frei-dit-Frey N."/>
            <person name="Gianinazzi-Pearson V."/>
            <person name="Gilbert B."/>
            <person name="Handa Y."/>
            <person name="Hijri M."/>
            <person name="Kaul R."/>
            <person name="Kawaguchi M."/>
            <person name="Krajinski F."/>
            <person name="Lammers P."/>
            <person name="Lapierre D."/>
            <person name="Masclaux F.G."/>
            <person name="Murat C."/>
            <person name="Morin E."/>
            <person name="Ndikumana S."/>
            <person name="Pagni M."/>
            <person name="Petitpierre D."/>
            <person name="Requena N."/>
            <person name="Rosikiewicz P."/>
            <person name="Riley R."/>
            <person name="Saito K."/>
            <person name="San Clemente H."/>
            <person name="Shapiro H."/>
            <person name="van Tuinen D."/>
            <person name="Becard G."/>
            <person name="Bonfante P."/>
            <person name="Paszkowski U."/>
            <person name="Shachar-Hill Y."/>
            <person name="Young J.P."/>
            <person name="Sanders I.R."/>
            <person name="Henrissat B."/>
            <person name="Rensing S.A."/>
            <person name="Grigoriev I.V."/>
            <person name="Corradi N."/>
            <person name="Roux C."/>
            <person name="Martin F."/>
        </authorList>
    </citation>
    <scope>NUCLEOTIDE SEQUENCE</scope>
    <source>
        <strain evidence="1">DAOM 197198</strain>
    </source>
</reference>
<protein>
    <submittedName>
        <fullName evidence="1">Uncharacterized protein</fullName>
    </submittedName>
</protein>
<dbReference type="HOGENOM" id="CLU_2198367_0_0_1"/>
<organism evidence="1">
    <name type="scientific">Rhizophagus irregularis (strain DAOM 181602 / DAOM 197198 / MUCL 43194)</name>
    <name type="common">Arbuscular mycorrhizal fungus</name>
    <name type="synonym">Glomus intraradices</name>
    <dbReference type="NCBI Taxonomy" id="747089"/>
    <lineage>
        <taxon>Eukaryota</taxon>
        <taxon>Fungi</taxon>
        <taxon>Fungi incertae sedis</taxon>
        <taxon>Mucoromycota</taxon>
        <taxon>Glomeromycotina</taxon>
        <taxon>Glomeromycetes</taxon>
        <taxon>Glomerales</taxon>
        <taxon>Glomeraceae</taxon>
        <taxon>Rhizophagus</taxon>
    </lineage>
</organism>
<name>U9THB4_RHIID</name>
<gene>
    <name evidence="1" type="ORF">GLOINDRAFT_86221</name>
</gene>
<sequence>MHTINVKVFTDEDREYFNVTFALVSQNPNFVCNYLENLRIEPEDESKQQLLSLIIKYCKKIKFLRLYDFDNQEEYFFAQIPTNVDDLYSLKNEGMTAYLLFKDIERVK</sequence>
<dbReference type="EMBL" id="KI295515">
    <property type="protein sequence ID" value="ESA02736.1"/>
    <property type="molecule type" value="Genomic_DNA"/>
</dbReference>
<proteinExistence type="predicted"/>
<dbReference type="AlphaFoldDB" id="U9THB4"/>